<sequence>MKKTYASIKGCCSSCATPTPGSTNQKVVAEPALKYTTLGSFSWDQDNDKVMNMYEDGNDEMKKTIAKAWTDVDPVNKYGWGDYLYKKEI</sequence>
<dbReference type="PANTHER" id="PTHR47686">
    <property type="entry name" value="SGS DOMAIN-CONTAINING PROTEIN"/>
    <property type="match status" value="1"/>
</dbReference>
<organism evidence="1 2">
    <name type="scientific">Artemisia annua</name>
    <name type="common">Sweet wormwood</name>
    <dbReference type="NCBI Taxonomy" id="35608"/>
    <lineage>
        <taxon>Eukaryota</taxon>
        <taxon>Viridiplantae</taxon>
        <taxon>Streptophyta</taxon>
        <taxon>Embryophyta</taxon>
        <taxon>Tracheophyta</taxon>
        <taxon>Spermatophyta</taxon>
        <taxon>Magnoliopsida</taxon>
        <taxon>eudicotyledons</taxon>
        <taxon>Gunneridae</taxon>
        <taxon>Pentapetalae</taxon>
        <taxon>asterids</taxon>
        <taxon>campanulids</taxon>
        <taxon>Asterales</taxon>
        <taxon>Asteraceae</taxon>
        <taxon>Asteroideae</taxon>
        <taxon>Anthemideae</taxon>
        <taxon>Artemisiinae</taxon>
        <taxon>Artemisia</taxon>
    </lineage>
</organism>
<dbReference type="Proteomes" id="UP000245207">
    <property type="component" value="Unassembled WGS sequence"/>
</dbReference>
<evidence type="ECO:0000313" key="2">
    <source>
        <dbReference type="Proteomes" id="UP000245207"/>
    </source>
</evidence>
<dbReference type="OrthoDB" id="164025at2759"/>
<dbReference type="AlphaFoldDB" id="A0A2U1N759"/>
<dbReference type="PANTHER" id="PTHR47686:SF1">
    <property type="entry name" value="CALCYCLIN-BINDING PROTEIN"/>
    <property type="match status" value="1"/>
</dbReference>
<accession>A0A2U1N759</accession>
<reference evidence="1 2" key="1">
    <citation type="journal article" date="2018" name="Mol. Plant">
        <title>The genome of Artemisia annua provides insight into the evolution of Asteraceae family and artemisinin biosynthesis.</title>
        <authorList>
            <person name="Shen Q."/>
            <person name="Zhang L."/>
            <person name="Liao Z."/>
            <person name="Wang S."/>
            <person name="Yan T."/>
            <person name="Shi P."/>
            <person name="Liu M."/>
            <person name="Fu X."/>
            <person name="Pan Q."/>
            <person name="Wang Y."/>
            <person name="Lv Z."/>
            <person name="Lu X."/>
            <person name="Zhang F."/>
            <person name="Jiang W."/>
            <person name="Ma Y."/>
            <person name="Chen M."/>
            <person name="Hao X."/>
            <person name="Li L."/>
            <person name="Tang Y."/>
            <person name="Lv G."/>
            <person name="Zhou Y."/>
            <person name="Sun X."/>
            <person name="Brodelius P.E."/>
            <person name="Rose J.K.C."/>
            <person name="Tang K."/>
        </authorList>
    </citation>
    <scope>NUCLEOTIDE SEQUENCE [LARGE SCALE GENOMIC DNA]</scope>
    <source>
        <strain evidence="2">cv. Huhao1</strain>
        <tissue evidence="1">Leaf</tissue>
    </source>
</reference>
<proteinExistence type="predicted"/>
<name>A0A2U1N759_ARTAN</name>
<protein>
    <submittedName>
        <fullName evidence="1">Uncharacterized protein</fullName>
    </submittedName>
</protein>
<evidence type="ECO:0000313" key="1">
    <source>
        <dbReference type="EMBL" id="PWA69314.1"/>
    </source>
</evidence>
<gene>
    <name evidence="1" type="ORF">CTI12_AA299390</name>
</gene>
<keyword evidence="2" id="KW-1185">Reference proteome</keyword>
<dbReference type="EMBL" id="PKPP01003467">
    <property type="protein sequence ID" value="PWA69314.1"/>
    <property type="molecule type" value="Genomic_DNA"/>
</dbReference>
<comment type="caution">
    <text evidence="1">The sequence shown here is derived from an EMBL/GenBank/DDBJ whole genome shotgun (WGS) entry which is preliminary data.</text>
</comment>